<organism evidence="2 3">
    <name type="scientific">Gymnopus androsaceus JB14</name>
    <dbReference type="NCBI Taxonomy" id="1447944"/>
    <lineage>
        <taxon>Eukaryota</taxon>
        <taxon>Fungi</taxon>
        <taxon>Dikarya</taxon>
        <taxon>Basidiomycota</taxon>
        <taxon>Agaricomycotina</taxon>
        <taxon>Agaricomycetes</taxon>
        <taxon>Agaricomycetidae</taxon>
        <taxon>Agaricales</taxon>
        <taxon>Marasmiineae</taxon>
        <taxon>Omphalotaceae</taxon>
        <taxon>Gymnopus</taxon>
    </lineage>
</organism>
<feature type="domain" description="Ricin B lectin" evidence="1">
    <location>
        <begin position="48"/>
        <end position="130"/>
    </location>
</feature>
<protein>
    <recommendedName>
        <fullName evidence="1">Ricin B lectin domain-containing protein</fullName>
    </recommendedName>
</protein>
<proteinExistence type="predicted"/>
<evidence type="ECO:0000313" key="2">
    <source>
        <dbReference type="EMBL" id="KAE9408458.1"/>
    </source>
</evidence>
<dbReference type="Pfam" id="PF14200">
    <property type="entry name" value="RicinB_lectin_2"/>
    <property type="match status" value="1"/>
</dbReference>
<name>A0A6A4IGR5_9AGAR</name>
<dbReference type="Proteomes" id="UP000799118">
    <property type="component" value="Unassembled WGS sequence"/>
</dbReference>
<dbReference type="OrthoDB" id="2961384at2759"/>
<dbReference type="AlphaFoldDB" id="A0A6A4IGR5"/>
<reference evidence="2" key="1">
    <citation type="journal article" date="2019" name="Environ. Microbiol.">
        <title>Fungal ecological strategies reflected in gene transcription - a case study of two litter decomposers.</title>
        <authorList>
            <person name="Barbi F."/>
            <person name="Kohler A."/>
            <person name="Barry K."/>
            <person name="Baskaran P."/>
            <person name="Daum C."/>
            <person name="Fauchery L."/>
            <person name="Ihrmark K."/>
            <person name="Kuo A."/>
            <person name="LaButti K."/>
            <person name="Lipzen A."/>
            <person name="Morin E."/>
            <person name="Grigoriev I.V."/>
            <person name="Henrissat B."/>
            <person name="Lindahl B."/>
            <person name="Martin F."/>
        </authorList>
    </citation>
    <scope>NUCLEOTIDE SEQUENCE</scope>
    <source>
        <strain evidence="2">JB14</strain>
    </source>
</reference>
<evidence type="ECO:0000259" key="1">
    <source>
        <dbReference type="Pfam" id="PF14200"/>
    </source>
</evidence>
<dbReference type="InterPro" id="IPR035992">
    <property type="entry name" value="Ricin_B-like_lectins"/>
</dbReference>
<dbReference type="Gene3D" id="2.80.10.50">
    <property type="match status" value="1"/>
</dbReference>
<dbReference type="InterPro" id="IPR000772">
    <property type="entry name" value="Ricin_B_lectin"/>
</dbReference>
<evidence type="ECO:0000313" key="3">
    <source>
        <dbReference type="Proteomes" id="UP000799118"/>
    </source>
</evidence>
<sequence length="166" mass="17508">MVNLLNLTALVAGGTFLVTNFESQVMDLAFGSSINLTPVTVDSDNGGTNQHWTFIPTGTTNQFIITNGLAGTFLSYATAQVVNGVAPHAQTVGSTGEATLWDLTPTDSTGTNVMFTEHTSGLFLTSWTGGVSPLTLELPEIATQQTFALTSASFLTDTVLLREAWS</sequence>
<keyword evidence="3" id="KW-1185">Reference proteome</keyword>
<dbReference type="SUPFAM" id="SSF50370">
    <property type="entry name" value="Ricin B-like lectins"/>
    <property type="match status" value="1"/>
</dbReference>
<accession>A0A6A4IGR5</accession>
<dbReference type="EMBL" id="ML769391">
    <property type="protein sequence ID" value="KAE9408458.1"/>
    <property type="molecule type" value="Genomic_DNA"/>
</dbReference>
<gene>
    <name evidence="2" type="ORF">BT96DRAFT_1103556</name>
</gene>